<dbReference type="AlphaFoldDB" id="A0A554RP07"/>
<evidence type="ECO:0000259" key="8">
    <source>
        <dbReference type="PROSITE" id="PS51085"/>
    </source>
</evidence>
<name>A0A554RP07_9ACTN</name>
<dbReference type="RefSeq" id="WP_143914608.1">
    <property type="nucleotide sequence ID" value="NZ_VLNT01000020.1"/>
</dbReference>
<dbReference type="InterPro" id="IPR001433">
    <property type="entry name" value="OxRdtase_FAD/NAD-bd"/>
</dbReference>
<evidence type="ECO:0000313" key="11">
    <source>
        <dbReference type="Proteomes" id="UP000316988"/>
    </source>
</evidence>
<dbReference type="PROSITE" id="PS51085">
    <property type="entry name" value="2FE2S_FER_2"/>
    <property type="match status" value="1"/>
</dbReference>
<dbReference type="SUPFAM" id="SSF63380">
    <property type="entry name" value="Riboflavin synthase domain-like"/>
    <property type="match status" value="1"/>
</dbReference>
<accession>A0A554RP07</accession>
<dbReference type="PROSITE" id="PS51384">
    <property type="entry name" value="FAD_FR"/>
    <property type="match status" value="1"/>
</dbReference>
<dbReference type="InterPro" id="IPR017938">
    <property type="entry name" value="Riboflavin_synthase-like_b-brl"/>
</dbReference>
<dbReference type="Pfam" id="PF00175">
    <property type="entry name" value="NAD_binding_1"/>
    <property type="match status" value="1"/>
</dbReference>
<comment type="cofactor">
    <cofactor evidence="1">
        <name>FAD</name>
        <dbReference type="ChEBI" id="CHEBI:57692"/>
    </cofactor>
</comment>
<keyword evidence="2" id="KW-0285">Flavoprotein</keyword>
<keyword evidence="11" id="KW-1185">Reference proteome</keyword>
<dbReference type="EMBL" id="VLNT01000020">
    <property type="protein sequence ID" value="TSD55827.1"/>
    <property type="molecule type" value="Genomic_DNA"/>
</dbReference>
<dbReference type="InterPro" id="IPR001041">
    <property type="entry name" value="2Fe-2S_ferredoxin-type"/>
</dbReference>
<keyword evidence="4" id="KW-0479">Metal-binding</keyword>
<evidence type="ECO:0000313" key="10">
    <source>
        <dbReference type="EMBL" id="TSD55827.1"/>
    </source>
</evidence>
<dbReference type="Gene3D" id="3.10.20.30">
    <property type="match status" value="1"/>
</dbReference>
<evidence type="ECO:0000256" key="2">
    <source>
        <dbReference type="ARBA" id="ARBA00022630"/>
    </source>
</evidence>
<evidence type="ECO:0000256" key="1">
    <source>
        <dbReference type="ARBA" id="ARBA00001974"/>
    </source>
</evidence>
<reference evidence="10 11" key="1">
    <citation type="submission" date="2019-07" db="EMBL/GenBank/DDBJ databases">
        <authorList>
            <person name="Zhao L.H."/>
        </authorList>
    </citation>
    <scope>NUCLEOTIDE SEQUENCE [LARGE SCALE GENOMIC DNA]</scope>
    <source>
        <strain evidence="10 11">Co35</strain>
    </source>
</reference>
<gene>
    <name evidence="10" type="ORF">FNM00_16330</name>
</gene>
<dbReference type="CDD" id="cd06185">
    <property type="entry name" value="PDR_like"/>
    <property type="match status" value="1"/>
</dbReference>
<dbReference type="InterPro" id="IPR039261">
    <property type="entry name" value="FNR_nucleotide-bd"/>
</dbReference>
<feature type="domain" description="2Fe-2S ferredoxin-type" evidence="8">
    <location>
        <begin position="232"/>
        <end position="320"/>
    </location>
</feature>
<dbReference type="Pfam" id="PF00111">
    <property type="entry name" value="Fer2"/>
    <property type="match status" value="1"/>
</dbReference>
<dbReference type="CDD" id="cd00207">
    <property type="entry name" value="fer2"/>
    <property type="match status" value="1"/>
</dbReference>
<evidence type="ECO:0000256" key="6">
    <source>
        <dbReference type="ARBA" id="ARBA00023004"/>
    </source>
</evidence>
<dbReference type="PROSITE" id="PS00197">
    <property type="entry name" value="2FE2S_FER_1"/>
    <property type="match status" value="1"/>
</dbReference>
<keyword evidence="5" id="KW-0560">Oxidoreductase</keyword>
<evidence type="ECO:0000256" key="3">
    <source>
        <dbReference type="ARBA" id="ARBA00022714"/>
    </source>
</evidence>
<protein>
    <submittedName>
        <fullName evidence="10">Oxidoreductase</fullName>
    </submittedName>
</protein>
<feature type="domain" description="FAD-binding FR-type" evidence="9">
    <location>
        <begin position="5"/>
        <end position="107"/>
    </location>
</feature>
<dbReference type="InterPro" id="IPR006058">
    <property type="entry name" value="2Fe2S_fd_BS"/>
</dbReference>
<dbReference type="PANTHER" id="PTHR47354">
    <property type="entry name" value="NADH OXIDOREDUCTASE HCR"/>
    <property type="match status" value="1"/>
</dbReference>
<dbReference type="SUPFAM" id="SSF54292">
    <property type="entry name" value="2Fe-2S ferredoxin-like"/>
    <property type="match status" value="1"/>
</dbReference>
<dbReference type="OrthoDB" id="3807506at2"/>
<comment type="caution">
    <text evidence="10">The sequence shown here is derived from an EMBL/GenBank/DDBJ whole genome shotgun (WGS) entry which is preliminary data.</text>
</comment>
<dbReference type="Proteomes" id="UP000316988">
    <property type="component" value="Unassembled WGS sequence"/>
</dbReference>
<dbReference type="InterPro" id="IPR012675">
    <property type="entry name" value="Beta-grasp_dom_sf"/>
</dbReference>
<evidence type="ECO:0000256" key="7">
    <source>
        <dbReference type="ARBA" id="ARBA00023014"/>
    </source>
</evidence>
<evidence type="ECO:0000256" key="5">
    <source>
        <dbReference type="ARBA" id="ARBA00023002"/>
    </source>
</evidence>
<keyword evidence="7" id="KW-0411">Iron-sulfur</keyword>
<dbReference type="SUPFAM" id="SSF52343">
    <property type="entry name" value="Ferredoxin reductase-like, C-terminal NADP-linked domain"/>
    <property type="match status" value="1"/>
</dbReference>
<dbReference type="InterPro" id="IPR050415">
    <property type="entry name" value="MRET"/>
</dbReference>
<dbReference type="InterPro" id="IPR036010">
    <property type="entry name" value="2Fe-2S_ferredoxin-like_sf"/>
</dbReference>
<dbReference type="Gene3D" id="3.40.50.80">
    <property type="entry name" value="Nucleotide-binding domain of ferredoxin-NADP reductase (FNR) module"/>
    <property type="match status" value="1"/>
</dbReference>
<organism evidence="10 11">
    <name type="scientific">Aeromicrobium piscarium</name>
    <dbReference type="NCBI Taxonomy" id="2590901"/>
    <lineage>
        <taxon>Bacteria</taxon>
        <taxon>Bacillati</taxon>
        <taxon>Actinomycetota</taxon>
        <taxon>Actinomycetes</taxon>
        <taxon>Propionibacteriales</taxon>
        <taxon>Nocardioidaceae</taxon>
        <taxon>Aeromicrobium</taxon>
    </lineage>
</organism>
<dbReference type="GO" id="GO:0051537">
    <property type="term" value="F:2 iron, 2 sulfur cluster binding"/>
    <property type="evidence" value="ECO:0007669"/>
    <property type="project" value="UniProtKB-KW"/>
</dbReference>
<dbReference type="Gene3D" id="2.40.30.10">
    <property type="entry name" value="Translation factors"/>
    <property type="match status" value="1"/>
</dbReference>
<keyword evidence="6" id="KW-0408">Iron</keyword>
<keyword evidence="3" id="KW-0001">2Fe-2S</keyword>
<evidence type="ECO:0000259" key="9">
    <source>
        <dbReference type="PROSITE" id="PS51384"/>
    </source>
</evidence>
<dbReference type="GO" id="GO:0016491">
    <property type="term" value="F:oxidoreductase activity"/>
    <property type="evidence" value="ECO:0007669"/>
    <property type="project" value="UniProtKB-KW"/>
</dbReference>
<dbReference type="PANTHER" id="PTHR47354:SF1">
    <property type="entry name" value="CARNITINE MONOOXYGENASE REDUCTASE SUBUNIT"/>
    <property type="match status" value="1"/>
</dbReference>
<dbReference type="PRINTS" id="PR00409">
    <property type="entry name" value="PHDIOXRDTASE"/>
</dbReference>
<sequence length="320" mass="34340">MDTRNDSRELRVSQMRWEADGVLSVRLCDPSGEELPSWQPGAHLALHLPGGLVREFSLCSDPQDRDGWTVAVLREPSSRGGSAYVHTQLRVGDLITVDGPRNNFGLEDAERYLLIAGGIGITPILAMARELESRGADWRMLYAGRWVTTMAFLAELDRIGAGKVELHADDEAGGPPDLAATLADVDGRTLVYVCGPEPLLAAVEEQLADPGRLRLERFKAPEPIAPPEGGDQPFDIVCAGSGRRIHVPVDTTALAALEAAGVPMPSSCTEGICGTCETGVIAGTVDHRDFLLTEDEKSAQTTMFVCVSRALTPELTLDVS</sequence>
<dbReference type="GO" id="GO:0046872">
    <property type="term" value="F:metal ion binding"/>
    <property type="evidence" value="ECO:0007669"/>
    <property type="project" value="UniProtKB-KW"/>
</dbReference>
<proteinExistence type="predicted"/>
<dbReference type="InterPro" id="IPR017927">
    <property type="entry name" value="FAD-bd_FR_type"/>
</dbReference>
<evidence type="ECO:0000256" key="4">
    <source>
        <dbReference type="ARBA" id="ARBA00022723"/>
    </source>
</evidence>